<dbReference type="CDD" id="cd00093">
    <property type="entry name" value="HTH_XRE"/>
    <property type="match status" value="1"/>
</dbReference>
<proteinExistence type="inferred from homology"/>
<dbReference type="Pfam" id="PF06114">
    <property type="entry name" value="Peptidase_M78"/>
    <property type="match status" value="1"/>
</dbReference>
<dbReference type="InterPro" id="IPR052345">
    <property type="entry name" value="Rad_response_metalloprotease"/>
</dbReference>
<evidence type="ECO:0000313" key="3">
    <source>
        <dbReference type="EMBL" id="MED4128600.1"/>
    </source>
</evidence>
<dbReference type="Pfam" id="PF01381">
    <property type="entry name" value="HTH_3"/>
    <property type="match status" value="1"/>
</dbReference>
<dbReference type="PROSITE" id="PS50943">
    <property type="entry name" value="HTH_CROC1"/>
    <property type="match status" value="1"/>
</dbReference>
<evidence type="ECO:0000259" key="2">
    <source>
        <dbReference type="PROSITE" id="PS50943"/>
    </source>
</evidence>
<dbReference type="InterPro" id="IPR010359">
    <property type="entry name" value="IrrE_HExxH"/>
</dbReference>
<dbReference type="Gene3D" id="1.10.10.2910">
    <property type="match status" value="1"/>
</dbReference>
<dbReference type="EMBL" id="JAROAS010000021">
    <property type="protein sequence ID" value="MED4128600.1"/>
    <property type="molecule type" value="Genomic_DNA"/>
</dbReference>
<dbReference type="SMART" id="SM00530">
    <property type="entry name" value="HTH_XRE"/>
    <property type="match status" value="1"/>
</dbReference>
<dbReference type="Proteomes" id="UP001341820">
    <property type="component" value="Unassembled WGS sequence"/>
</dbReference>
<dbReference type="InterPro" id="IPR001387">
    <property type="entry name" value="Cro/C1-type_HTH"/>
</dbReference>
<organism evidence="3 4">
    <name type="scientific">Shouchella miscanthi</name>
    <dbReference type="NCBI Taxonomy" id="2598861"/>
    <lineage>
        <taxon>Bacteria</taxon>
        <taxon>Bacillati</taxon>
        <taxon>Bacillota</taxon>
        <taxon>Bacilli</taxon>
        <taxon>Bacillales</taxon>
        <taxon>Bacillaceae</taxon>
        <taxon>Shouchella</taxon>
    </lineage>
</organism>
<reference evidence="3 4" key="1">
    <citation type="submission" date="2023-03" db="EMBL/GenBank/DDBJ databases">
        <title>Bacillus Genome Sequencing.</title>
        <authorList>
            <person name="Dunlap C."/>
        </authorList>
    </citation>
    <scope>NUCLEOTIDE SEQUENCE [LARGE SCALE GENOMIC DNA]</scope>
    <source>
        <strain evidence="3 4">B-4107</strain>
    </source>
</reference>
<evidence type="ECO:0000256" key="1">
    <source>
        <dbReference type="ARBA" id="ARBA00007227"/>
    </source>
</evidence>
<dbReference type="PANTHER" id="PTHR43236:SF1">
    <property type="entry name" value="BLL7220 PROTEIN"/>
    <property type="match status" value="1"/>
</dbReference>
<protein>
    <submittedName>
        <fullName evidence="3">XRE family transcriptional regulator</fullName>
    </submittedName>
</protein>
<comment type="caution">
    <text evidence="3">The sequence shown here is derived from an EMBL/GenBank/DDBJ whole genome shotgun (WGS) entry which is preliminary data.</text>
</comment>
<dbReference type="InterPro" id="IPR010982">
    <property type="entry name" value="Lambda_DNA-bd_dom_sf"/>
</dbReference>
<feature type="domain" description="HTH cro/C1-type" evidence="2">
    <location>
        <begin position="19"/>
        <end position="73"/>
    </location>
</feature>
<comment type="similarity">
    <text evidence="1">Belongs to the short-chain fatty acyl-CoA assimilation regulator (ScfR) family.</text>
</comment>
<dbReference type="SUPFAM" id="SSF47413">
    <property type="entry name" value="lambda repressor-like DNA-binding domains"/>
    <property type="match status" value="1"/>
</dbReference>
<evidence type="ECO:0000313" key="4">
    <source>
        <dbReference type="Proteomes" id="UP001341820"/>
    </source>
</evidence>
<keyword evidence="4" id="KW-1185">Reference proteome</keyword>
<name>A0ABU6NKJ9_9BACI</name>
<sequence>MGGLNNNFDKTTRFVPQRLKKARLARGMTLIDLANEIGVSRQAVSQYELGQSLPKGETFIRILEVLRFPRGYFLTSEEDKAPSGPAFFRSLQAAKKKSRDMQVIRVDFIEDIRNYVLNFIELPKLNLIEPLSKDLNEITNEDIELKAKELRELWGLGNRPIKNMVKTLEKNGIVVTSINFQDDKLDALSQWRGQTPYIVLSTEKNAISRIRFNCAHELGHLVLHDAIEDIESLNSKDFKNKLEAQAHYFASCFLMPEEQFIDSLMSISLEYFIDLKSHWGASIQAMVRRCKDLELINDNQYLYLNKKISQKKWRKKEPGEENLDFEVPVIFNKAIDMLLKHELKTPEEIQSNLQLPAEEIASIFNMDKSLFQQETVPKLRIVSNHDKNVL</sequence>
<accession>A0ABU6NKJ9</accession>
<gene>
    <name evidence="3" type="ORF">P5F74_10685</name>
</gene>
<dbReference type="RefSeq" id="WP_328237381.1">
    <property type="nucleotide sequence ID" value="NZ_JAROAS010000021.1"/>
</dbReference>
<dbReference type="PANTHER" id="PTHR43236">
    <property type="entry name" value="ANTITOXIN HIGA1"/>
    <property type="match status" value="1"/>
</dbReference>
<dbReference type="Gene3D" id="1.10.260.40">
    <property type="entry name" value="lambda repressor-like DNA-binding domains"/>
    <property type="match status" value="1"/>
</dbReference>